<dbReference type="AlphaFoldDB" id="A0A182XYE3"/>
<reference evidence="1" key="2">
    <citation type="submission" date="2020-05" db="UniProtKB">
        <authorList>
            <consortium name="EnsemblMetazoa"/>
        </authorList>
    </citation>
    <scope>IDENTIFICATION</scope>
    <source>
        <strain evidence="1">Indian</strain>
    </source>
</reference>
<dbReference type="Proteomes" id="UP000076408">
    <property type="component" value="Unassembled WGS sequence"/>
</dbReference>
<evidence type="ECO:0000313" key="1">
    <source>
        <dbReference type="EnsemblMetazoa" id="ASTEI01229-PA"/>
    </source>
</evidence>
<name>A0A182XYE3_ANOST</name>
<dbReference type="EnsemblMetazoa" id="ASTEI01229-RA">
    <property type="protein sequence ID" value="ASTEI01229-PA"/>
    <property type="gene ID" value="ASTEI01229"/>
</dbReference>
<sequence length="52" mass="6015">MIRCRLVWLAFRSERVISVAREEDLCVKALKGSISFCYGPEHSSKMEAVKRK</sequence>
<proteinExistence type="predicted"/>
<evidence type="ECO:0000313" key="2">
    <source>
        <dbReference type="Proteomes" id="UP000076408"/>
    </source>
</evidence>
<organism evidence="1 2">
    <name type="scientific">Anopheles stephensi</name>
    <name type="common">Indo-Pakistan malaria mosquito</name>
    <dbReference type="NCBI Taxonomy" id="30069"/>
    <lineage>
        <taxon>Eukaryota</taxon>
        <taxon>Metazoa</taxon>
        <taxon>Ecdysozoa</taxon>
        <taxon>Arthropoda</taxon>
        <taxon>Hexapoda</taxon>
        <taxon>Insecta</taxon>
        <taxon>Pterygota</taxon>
        <taxon>Neoptera</taxon>
        <taxon>Endopterygota</taxon>
        <taxon>Diptera</taxon>
        <taxon>Nematocera</taxon>
        <taxon>Culicoidea</taxon>
        <taxon>Culicidae</taxon>
        <taxon>Anophelinae</taxon>
        <taxon>Anopheles</taxon>
    </lineage>
</organism>
<keyword evidence="2" id="KW-1185">Reference proteome</keyword>
<protein>
    <submittedName>
        <fullName evidence="1">Uncharacterized protein</fullName>
    </submittedName>
</protein>
<accession>A0A182XYE3</accession>
<reference evidence="2" key="1">
    <citation type="journal article" date="2014" name="Genome Biol.">
        <title>Genome analysis of a major urban malaria vector mosquito, Anopheles stephensi.</title>
        <authorList>
            <person name="Jiang X."/>
            <person name="Peery A."/>
            <person name="Hall A.B."/>
            <person name="Sharma A."/>
            <person name="Chen X.G."/>
            <person name="Waterhouse R.M."/>
            <person name="Komissarov A."/>
            <person name="Riehle M.M."/>
            <person name="Shouche Y."/>
            <person name="Sharakhova M.V."/>
            <person name="Lawson D."/>
            <person name="Pakpour N."/>
            <person name="Arensburger P."/>
            <person name="Davidson V.L."/>
            <person name="Eiglmeier K."/>
            <person name="Emrich S."/>
            <person name="George P."/>
            <person name="Kennedy R.C."/>
            <person name="Mane S.P."/>
            <person name="Maslen G."/>
            <person name="Oringanje C."/>
            <person name="Qi Y."/>
            <person name="Settlage R."/>
            <person name="Tojo M."/>
            <person name="Tubio J.M."/>
            <person name="Unger M.F."/>
            <person name="Wang B."/>
            <person name="Vernick K.D."/>
            <person name="Ribeiro J.M."/>
            <person name="James A.A."/>
            <person name="Michel K."/>
            <person name="Riehle M.A."/>
            <person name="Luckhart S."/>
            <person name="Sharakhov I.V."/>
            <person name="Tu Z."/>
        </authorList>
    </citation>
    <scope>NUCLEOTIDE SEQUENCE [LARGE SCALE GENOMIC DNA]</scope>
    <source>
        <strain evidence="2">Indian</strain>
    </source>
</reference>
<dbReference type="VEuPathDB" id="VectorBase:ASTEI01229"/>